<dbReference type="EMBL" id="MVKX01000003">
    <property type="protein sequence ID" value="OOV84616.1"/>
    <property type="molecule type" value="Genomic_DNA"/>
</dbReference>
<feature type="transmembrane region" description="Helical" evidence="1">
    <location>
        <begin position="37"/>
        <end position="53"/>
    </location>
</feature>
<reference evidence="2 3" key="1">
    <citation type="submission" date="2017-02" db="EMBL/GenBank/DDBJ databases">
        <title>Acinetobacter sp. ANC 4945, whole genome shotgun sequencing project.</title>
        <authorList>
            <person name="Radolfova-Krizova L."/>
            <person name="Al Atrouni A."/>
            <person name="Nemec A."/>
        </authorList>
    </citation>
    <scope>NUCLEOTIDE SEQUENCE [LARGE SCALE GENOMIC DNA]</scope>
    <source>
        <strain evidence="2 3">ANC 4945</strain>
    </source>
</reference>
<organism evidence="2 3">
    <name type="scientific">Acinetobacter amyesii</name>
    <dbReference type="NCBI Taxonomy" id="2942470"/>
    <lineage>
        <taxon>Bacteria</taxon>
        <taxon>Pseudomonadati</taxon>
        <taxon>Pseudomonadota</taxon>
        <taxon>Gammaproteobacteria</taxon>
        <taxon>Moraxellales</taxon>
        <taxon>Moraxellaceae</taxon>
        <taxon>Acinetobacter</taxon>
    </lineage>
</organism>
<gene>
    <name evidence="2" type="ORF">B1202_06560</name>
</gene>
<keyword evidence="1" id="KW-1133">Transmembrane helix</keyword>
<accession>A0A1T1H440</accession>
<keyword evidence="3" id="KW-1185">Reference proteome</keyword>
<keyword evidence="1" id="KW-0812">Transmembrane</keyword>
<sequence>MRGISMHSTQMLAVLFILVLTMGSAYAQGVSSSILIFSSSMLLLTILTIYVILKIRNSLQHHLDKPAK</sequence>
<comment type="caution">
    <text evidence="2">The sequence shown here is derived from an EMBL/GenBank/DDBJ whole genome shotgun (WGS) entry which is preliminary data.</text>
</comment>
<evidence type="ECO:0000256" key="1">
    <source>
        <dbReference type="SAM" id="Phobius"/>
    </source>
</evidence>
<protein>
    <submittedName>
        <fullName evidence="2">Uncharacterized protein</fullName>
    </submittedName>
</protein>
<keyword evidence="1" id="KW-0472">Membrane</keyword>
<dbReference type="AlphaFoldDB" id="A0A1T1H440"/>
<dbReference type="Proteomes" id="UP000191160">
    <property type="component" value="Unassembled WGS sequence"/>
</dbReference>
<evidence type="ECO:0000313" key="3">
    <source>
        <dbReference type="Proteomes" id="UP000191160"/>
    </source>
</evidence>
<evidence type="ECO:0000313" key="2">
    <source>
        <dbReference type="EMBL" id="OOV84616.1"/>
    </source>
</evidence>
<proteinExistence type="predicted"/>
<name>A0A1T1H440_9GAMM</name>